<dbReference type="EMBL" id="JBHLHV010000002">
    <property type="protein sequence ID" value="MFB8893587.1"/>
    <property type="molecule type" value="Genomic_DNA"/>
</dbReference>
<dbReference type="RefSeq" id="WP_378719277.1">
    <property type="nucleotide sequence ID" value="NZ_JBHLHV010000002.1"/>
</dbReference>
<keyword evidence="2" id="KW-1185">Reference proteome</keyword>
<protein>
    <submittedName>
        <fullName evidence="1">Uncharacterized protein</fullName>
    </submittedName>
</protein>
<evidence type="ECO:0000313" key="1">
    <source>
        <dbReference type="EMBL" id="MFB8893587.1"/>
    </source>
</evidence>
<gene>
    <name evidence="1" type="ORF">AB7P39_12125</name>
</gene>
<reference evidence="1 2" key="1">
    <citation type="submission" date="2024-08" db="EMBL/GenBank/DDBJ databases">
        <title>Heavy metals resistant antinobacteria isolated from wastewater.</title>
        <authorList>
            <person name="Roman Ponce B."/>
            <person name="Blanco Mercado M.A."/>
            <person name="Avila Aldana I.N."/>
            <person name="Morales Arrieta S."/>
        </authorList>
    </citation>
    <scope>NUCLEOTIDE SEQUENCE [LARGE SCALE GENOMIC DNA]</scope>
    <source>
        <strain evidence="2">sma-1</strain>
    </source>
</reference>
<dbReference type="Proteomes" id="UP001589643">
    <property type="component" value="Unassembled WGS sequence"/>
</dbReference>
<name>A0ABV5EV16_9MICO</name>
<organism evidence="1 2">
    <name type="scientific">Microbacterium plantarum</name>
    <dbReference type="NCBI Taxonomy" id="1816425"/>
    <lineage>
        <taxon>Bacteria</taxon>
        <taxon>Bacillati</taxon>
        <taxon>Actinomycetota</taxon>
        <taxon>Actinomycetes</taxon>
        <taxon>Micrococcales</taxon>
        <taxon>Microbacteriaceae</taxon>
        <taxon>Microbacterium</taxon>
    </lineage>
</organism>
<evidence type="ECO:0000313" key="2">
    <source>
        <dbReference type="Proteomes" id="UP001589643"/>
    </source>
</evidence>
<proteinExistence type="predicted"/>
<sequence>MRSPLEPDTRLDVELSAICARNQYTRDPGPVIAELIAAARGRDDVLAQTAGIWAGYFDSPATSTLASALLDIPDANRWVAEGRRRRGAPR</sequence>
<comment type="caution">
    <text evidence="1">The sequence shown here is derived from an EMBL/GenBank/DDBJ whole genome shotgun (WGS) entry which is preliminary data.</text>
</comment>
<accession>A0ABV5EV16</accession>